<gene>
    <name evidence="2" type="ordered locus">NGR_c05810</name>
</gene>
<evidence type="ECO:0000313" key="2">
    <source>
        <dbReference type="EMBL" id="ACP24374.1"/>
    </source>
</evidence>
<dbReference type="PATRIC" id="fig|394.7.peg.3395"/>
<sequence length="437" mass="48926">MSLLETLRAMPHRKKFEGKSIEGLSQAVQAVFQAFPEFSRVSPATLEQMKAKIAAAVRDWEWGSVTVGEVGMLASAAFGRAEELDTQTLSFVRREVQATTNPVLLDAAAEGYFAGWSRGGQLTRWLASIMQERSSHLSKRWQSVFVSIPQALDANHAPEHLAERMVMEPDPYRWLAGAGVASPHSGNLMQELHQAWLRTLPEIKTDAQVAHVFRWILPEGRARASDKMAASAIEKLLSPWLHKMPEQEYRKALLDRITDAYGDPRNKRPEFWSLVSAPCRGVLVRWLAGASMDALLSVITKSTANHMWPPRHDFWKGLFNRGLVDEAWVALSPAAAAIAQDMFAKSVNAASMAAGRQTSKARKDTCLLVMRIGRYIVVEGSHDYRVHMFSDADSRAPKLYQASYDAEALILGAGHPDTRIHDQPGHWKRWVEERVVR</sequence>
<accession>C3MI26</accession>
<reference evidence="2 3" key="1">
    <citation type="journal article" date="2009" name="Appl. Environ. Microbiol.">
        <title>Rhizobium sp. strain NGR234 possesses a remarkable number of secretion systems.</title>
        <authorList>
            <person name="Schmeisser C."/>
            <person name="Liesegang H."/>
            <person name="Krysciak D."/>
            <person name="Bakkou N."/>
            <person name="Le Quere A."/>
            <person name="Wollherr A."/>
            <person name="Heinemeyer I."/>
            <person name="Morgenstern B."/>
            <person name="Pommerening-Roeser A."/>
            <person name="Flores M."/>
            <person name="Palacios R."/>
            <person name="Brenner S."/>
            <person name="Gottschalk G."/>
            <person name="Schmitz R.A."/>
            <person name="Broughton W.J."/>
            <person name="Perret X."/>
            <person name="Strittmatter A.W."/>
            <person name="Streit W.R."/>
        </authorList>
    </citation>
    <scope>NUCLEOTIDE SEQUENCE [LARGE SCALE GENOMIC DNA]</scope>
    <source>
        <strain evidence="3">NBRC 101917 / NGR234</strain>
    </source>
</reference>
<dbReference type="KEGG" id="rhi:NGR_c05810"/>
<dbReference type="HOGENOM" id="CLU_625299_0_0_5"/>
<proteinExistence type="predicted"/>
<evidence type="ECO:0000313" key="3">
    <source>
        <dbReference type="Proteomes" id="UP000001054"/>
    </source>
</evidence>
<organism evidence="2 3">
    <name type="scientific">Sinorhizobium fredii (strain NBRC 101917 / NGR234)</name>
    <dbReference type="NCBI Taxonomy" id="394"/>
    <lineage>
        <taxon>Bacteria</taxon>
        <taxon>Pseudomonadati</taxon>
        <taxon>Pseudomonadota</taxon>
        <taxon>Alphaproteobacteria</taxon>
        <taxon>Hyphomicrobiales</taxon>
        <taxon>Rhizobiaceae</taxon>
        <taxon>Sinorhizobium/Ensifer group</taxon>
        <taxon>Sinorhizobium</taxon>
    </lineage>
</organism>
<dbReference type="RefSeq" id="WP_012707159.1">
    <property type="nucleotide sequence ID" value="NC_012587.1"/>
</dbReference>
<evidence type="ECO:0000259" key="1">
    <source>
        <dbReference type="Pfam" id="PF15611"/>
    </source>
</evidence>
<keyword evidence="3" id="KW-1185">Reference proteome</keyword>
<dbReference type="Pfam" id="PF15611">
    <property type="entry name" value="EH_Signature"/>
    <property type="match status" value="1"/>
</dbReference>
<dbReference type="AlphaFoldDB" id="C3MI26"/>
<protein>
    <recommendedName>
        <fullName evidence="1">Zorya protein ZorC EH domain-containing protein</fullName>
    </recommendedName>
</protein>
<name>C3MI26_SINFN</name>
<dbReference type="OrthoDB" id="3035290at2"/>
<dbReference type="Proteomes" id="UP000001054">
    <property type="component" value="Chromosome"/>
</dbReference>
<dbReference type="EMBL" id="CP001389">
    <property type="protein sequence ID" value="ACP24374.1"/>
    <property type="molecule type" value="Genomic_DNA"/>
</dbReference>
<dbReference type="eggNOG" id="ENOG5030XGC">
    <property type="taxonomic scope" value="Bacteria"/>
</dbReference>
<dbReference type="STRING" id="394.NGR_c05810"/>
<feature type="domain" description="Zorya protein ZorC EH" evidence="1">
    <location>
        <begin position="25"/>
        <end position="412"/>
    </location>
</feature>
<dbReference type="InterPro" id="IPR028943">
    <property type="entry name" value="ZorC_EH_Signature_dom"/>
</dbReference>